<comment type="caution">
    <text evidence="2">The sequence shown here is derived from an EMBL/GenBank/DDBJ whole genome shotgun (WGS) entry which is preliminary data.</text>
</comment>
<proteinExistence type="predicted"/>
<evidence type="ECO:0000313" key="2">
    <source>
        <dbReference type="EMBL" id="EIL95394.1"/>
    </source>
</evidence>
<dbReference type="InterPro" id="IPR012337">
    <property type="entry name" value="RNaseH-like_sf"/>
</dbReference>
<protein>
    <submittedName>
        <fullName evidence="2">Transposase</fullName>
    </submittedName>
</protein>
<dbReference type="InterPro" id="IPR036397">
    <property type="entry name" value="RNaseH_sf"/>
</dbReference>
<reference evidence="2 3" key="1">
    <citation type="journal article" date="2012" name="J. Bacteriol.">
        <title>Genome sequences for six rhodanobacter strains, isolated from soils and the terrestrial subsurface, with variable denitrification capabilities.</title>
        <authorList>
            <person name="Kostka J.E."/>
            <person name="Green S.J."/>
            <person name="Rishishwar L."/>
            <person name="Prakash O."/>
            <person name="Katz L.S."/>
            <person name="Marino-Ramirez L."/>
            <person name="Jordan I.K."/>
            <person name="Munk C."/>
            <person name="Ivanova N."/>
            <person name="Mikhailova N."/>
            <person name="Watson D.B."/>
            <person name="Brown S.D."/>
            <person name="Palumbo A.V."/>
            <person name="Brooks S.C."/>
        </authorList>
    </citation>
    <scope>NUCLEOTIDE SEQUENCE [LARGE SCALE GENOMIC DNA]</scope>
    <source>
        <strain evidence="2 3">B39</strain>
    </source>
</reference>
<feature type="compositionally biased region" description="Low complexity" evidence="1">
    <location>
        <begin position="686"/>
        <end position="700"/>
    </location>
</feature>
<feature type="region of interest" description="Disordered" evidence="1">
    <location>
        <begin position="686"/>
        <end position="730"/>
    </location>
</feature>
<dbReference type="AlphaFoldDB" id="I4W7F3"/>
<dbReference type="eggNOG" id="COG2801">
    <property type="taxonomic scope" value="Bacteria"/>
</dbReference>
<sequence length="730" mass="82056">MSSDVLEIWDQPKPIQLRRDRGVKGTHVSTYTPDYLLLRRDGPALVECKTAKGLARKLADKPEDWNYVDGVPYFVPARTAAEKIGLPHEVYVTDDTASRYLANLEFLHAVQLSQPVEVSDADYKRLLERLTDSPTIFDLCSARRGPEPAVIYALLASSRIFGALKAQLLSQQDTFRIFADRAQADEFQEHLLQTYRTALDESSETDLAALLRATPAALAHATKVYEQIKEVLDGKRKPTRNDYRYLRRLSDPEASPGHPLAACLPDYRSRGNRVPRLTPDQVRIAQDVIQSHWVLGRCKDQSQLLGHVDAACSEESIPKISKSALRNMCLKIAPEQVAYGRLGIRGYHAARPPVSAEHATVRCEIPGLISHIDSTQFDVRSWSIFKLSMFCEPPWFYVFYDEATDKALGAWLGFGKSDRFALSLAFRDMGARQKRVPPYIAQDRGGEYGSTFWEQLLPRFNSAKYSRASGAPRFGGLEETALKQINFRIANRLDGATWADQHNRAASGNKKSRATARLELAIIIQEARHFWFHEWNKTTHGTADGCPDGLLAQGVQEFGHIGHHVTCDLSYLIATSIPVDITLNKRKGLRCGYREYWSDELNAIRRPYKFEETRLDPANPSTLYVRCDGRWITTHSRDHGVILPLSDEGKFFENYRGRSNSRTAREEGRQSHERIAKRMEQLEASAAAAAACDEADSGAANSTTPPASPSIKPQIESIDFDRLPDIPFLP</sequence>
<keyword evidence="3" id="KW-1185">Reference proteome</keyword>
<name>I4W7F3_9GAMM</name>
<evidence type="ECO:0000256" key="1">
    <source>
        <dbReference type="SAM" id="MobiDB-lite"/>
    </source>
</evidence>
<gene>
    <name evidence="2" type="ORF">UU7_00605</name>
</gene>
<dbReference type="GO" id="GO:0003676">
    <property type="term" value="F:nucleic acid binding"/>
    <property type="evidence" value="ECO:0007669"/>
    <property type="project" value="InterPro"/>
</dbReference>
<accession>I4W7F3</accession>
<evidence type="ECO:0000313" key="3">
    <source>
        <dbReference type="Proteomes" id="UP000003226"/>
    </source>
</evidence>
<dbReference type="SUPFAM" id="SSF53098">
    <property type="entry name" value="Ribonuclease H-like"/>
    <property type="match status" value="1"/>
</dbReference>
<organism evidence="2 3">
    <name type="scientific">Rhodanobacter spathiphylli B39</name>
    <dbReference type="NCBI Taxonomy" id="1163407"/>
    <lineage>
        <taxon>Bacteria</taxon>
        <taxon>Pseudomonadati</taxon>
        <taxon>Pseudomonadota</taxon>
        <taxon>Gammaproteobacteria</taxon>
        <taxon>Lysobacterales</taxon>
        <taxon>Rhodanobacteraceae</taxon>
        <taxon>Rhodanobacter</taxon>
    </lineage>
</organism>
<dbReference type="EMBL" id="AJXT01000003">
    <property type="protein sequence ID" value="EIL95394.1"/>
    <property type="molecule type" value="Genomic_DNA"/>
</dbReference>
<dbReference type="Proteomes" id="UP000003226">
    <property type="component" value="Unassembled WGS sequence"/>
</dbReference>
<dbReference type="STRING" id="1163407.UU7_00605"/>
<dbReference type="PATRIC" id="fig|1163407.3.peg.112"/>
<dbReference type="Gene3D" id="3.30.420.10">
    <property type="entry name" value="Ribonuclease H-like superfamily/Ribonuclease H"/>
    <property type="match status" value="1"/>
</dbReference>